<name>A0A7K4HLT0_9EURY</name>
<dbReference type="SMART" id="SM00091">
    <property type="entry name" value="PAS"/>
    <property type="match status" value="3"/>
</dbReference>
<comment type="caution">
    <text evidence="2">The sequence shown here is derived from an EMBL/GenBank/DDBJ whole genome shotgun (WGS) entry which is preliminary data.</text>
</comment>
<protein>
    <submittedName>
        <fullName evidence="2">PAS domain-containing protein</fullName>
    </submittedName>
</protein>
<evidence type="ECO:0000259" key="1">
    <source>
        <dbReference type="PROSITE" id="PS50112"/>
    </source>
</evidence>
<dbReference type="EMBL" id="JABXWR010000001">
    <property type="protein sequence ID" value="NVO66221.1"/>
    <property type="molecule type" value="Genomic_DNA"/>
</dbReference>
<evidence type="ECO:0000313" key="3">
    <source>
        <dbReference type="Proteomes" id="UP000570823"/>
    </source>
</evidence>
<dbReference type="AlphaFoldDB" id="A0A7K4HLT0"/>
<sequence length="455" mass="52251">MEEYQEKLIAVREYLREKSPQKMSISAISRNLEINRGTVAKYLDILRINGQVTMAHYGKSKLYTISERIPTASLFDYTTDIIVIMDAGARILMANKSFFSKFDVLKERELVGTNIFNMGIDIFSDPSIQKNINRMIRGERFLREMEHIDENTNQIYSIKFIPTVSLDGNKNSMIALRDITDQKQTAEALSISDEKLRTIFKKVPSGILFFNESGNITNANGASLRMLGVDHYQDLMQTNLFDLFCRKERIKSALINGEIGEIEFICDFDRLKRERIMPTSKSGIAYFEASFTHISSETGFQEYAILFMDATAERLAKKELKFNEARYRSFFNDTCTGVLIYQPVDGGDDFVIKDVNQALEIILQVKKEEVIGKKLFVTFPDLPVRSVRQALNRVDSTGVPEVVPPLQYIRNETSPWLTHFIFKLPTGEIASFMMDLSEDVREEVTYRKMLCNENC</sequence>
<reference evidence="2 3" key="1">
    <citation type="submission" date="2020-06" db="EMBL/GenBank/DDBJ databases">
        <title>Methanofollis fontis sp. nov., a methanogen isolated from marine sediments near a cold seep at Four-Way Closure Ridge offshore southwestern Taiwan.</title>
        <authorList>
            <person name="Chen S.-C."/>
            <person name="Teng N.-H."/>
            <person name="Lin Y.-S."/>
            <person name="Lai M.-C."/>
            <person name="Chen H.-H."/>
            <person name="Wang C.-C."/>
        </authorList>
    </citation>
    <scope>NUCLEOTIDE SEQUENCE [LARGE SCALE GENOMIC DNA]</scope>
    <source>
        <strain evidence="2 3">DSM 2702</strain>
    </source>
</reference>
<dbReference type="SUPFAM" id="SSF46785">
    <property type="entry name" value="Winged helix' DNA-binding domain"/>
    <property type="match status" value="1"/>
</dbReference>
<dbReference type="InterPro" id="IPR036388">
    <property type="entry name" value="WH-like_DNA-bd_sf"/>
</dbReference>
<dbReference type="CDD" id="cd00130">
    <property type="entry name" value="PAS"/>
    <property type="match status" value="1"/>
</dbReference>
<keyword evidence="3" id="KW-1185">Reference proteome</keyword>
<dbReference type="InterPro" id="IPR000014">
    <property type="entry name" value="PAS"/>
</dbReference>
<dbReference type="SUPFAM" id="SSF55785">
    <property type="entry name" value="PYP-like sensor domain (PAS domain)"/>
    <property type="match status" value="3"/>
</dbReference>
<dbReference type="Pfam" id="PF13426">
    <property type="entry name" value="PAS_9"/>
    <property type="match status" value="2"/>
</dbReference>
<dbReference type="RefSeq" id="WP_176787937.1">
    <property type="nucleotide sequence ID" value="NZ_JABXWR010000001.1"/>
</dbReference>
<dbReference type="Gene3D" id="1.10.10.10">
    <property type="entry name" value="Winged helix-like DNA-binding domain superfamily/Winged helix DNA-binding domain"/>
    <property type="match status" value="1"/>
</dbReference>
<dbReference type="OrthoDB" id="116663at2157"/>
<dbReference type="Proteomes" id="UP000570823">
    <property type="component" value="Unassembled WGS sequence"/>
</dbReference>
<gene>
    <name evidence="2" type="ORF">HWN36_02595</name>
</gene>
<accession>A0A7K4HLT0</accession>
<feature type="domain" description="PAS" evidence="1">
    <location>
        <begin position="192"/>
        <end position="244"/>
    </location>
</feature>
<dbReference type="Gene3D" id="3.30.450.20">
    <property type="entry name" value="PAS domain"/>
    <property type="match status" value="3"/>
</dbReference>
<dbReference type="Pfam" id="PF13188">
    <property type="entry name" value="PAS_8"/>
    <property type="match status" value="1"/>
</dbReference>
<evidence type="ECO:0000313" key="2">
    <source>
        <dbReference type="EMBL" id="NVO66221.1"/>
    </source>
</evidence>
<dbReference type="PROSITE" id="PS50112">
    <property type="entry name" value="PAS"/>
    <property type="match status" value="1"/>
</dbReference>
<dbReference type="NCBIfam" id="TIGR00229">
    <property type="entry name" value="sensory_box"/>
    <property type="match status" value="1"/>
</dbReference>
<dbReference type="InterPro" id="IPR036390">
    <property type="entry name" value="WH_DNA-bd_sf"/>
</dbReference>
<dbReference type="InterPro" id="IPR035965">
    <property type="entry name" value="PAS-like_dom_sf"/>
</dbReference>
<organism evidence="2 3">
    <name type="scientific">Methanofollis tationis</name>
    <dbReference type="NCBI Taxonomy" id="81417"/>
    <lineage>
        <taxon>Archaea</taxon>
        <taxon>Methanobacteriati</taxon>
        <taxon>Methanobacteriota</taxon>
        <taxon>Stenosarchaea group</taxon>
        <taxon>Methanomicrobia</taxon>
        <taxon>Methanomicrobiales</taxon>
        <taxon>Methanomicrobiaceae</taxon>
        <taxon>Methanofollis</taxon>
    </lineage>
</organism>
<proteinExistence type="predicted"/>